<protein>
    <submittedName>
        <fullName evidence="3">Uncharacterized protein</fullName>
    </submittedName>
</protein>
<dbReference type="SUPFAM" id="SSF58100">
    <property type="entry name" value="Bacterial hemolysins"/>
    <property type="match status" value="1"/>
</dbReference>
<evidence type="ECO:0000256" key="1">
    <source>
        <dbReference type="SAM" id="Coils"/>
    </source>
</evidence>
<evidence type="ECO:0000256" key="2">
    <source>
        <dbReference type="SAM" id="MobiDB-lite"/>
    </source>
</evidence>
<dbReference type="EMBL" id="WIWS01000055">
    <property type="protein sequence ID" value="KAF3215281.1"/>
    <property type="molecule type" value="Genomic_DNA"/>
</dbReference>
<accession>A0A7C8QL58</accession>
<sequence length="892" mass="100511">MDQSQDSEMRLDVGVRVLSMGGLISSVFAMPAGRAGARQFSGSLLDEISQSPNSFLVNNAKFVLDETNFGSINSYVAMGKGLPATENDFYTKYDKEKFYNSMRDVILRHGDFYAMSCDAYVSMRKNTKFYHRNTVQKFVEYGTRVTQYAEVARIIYSMLAKTLDEMHGLPRGSPERREKLQMLKQLLDGIISATLAMSQNSTGMHSGLLSFQAGTIDDNELVTIASNCLFAAQADIDATFNRMKSNLDAAEKKVNDLQRRMDRGDKSEATYWDHYNAVIDSMARASAWANCWGMIDDLKAISAQSSHILRYINNALAQLSVAIEGFARISSAFSNMRSQFVSTTGDIDQNATPRFFSDVVFRDTLNSTAADWLIYETVTSAHACIFVLLAASALFEVAVLEHFLRPPINYETAENPYACNDVPPTERGVVSYFLIRKTNVHPRVIALYRSSDPFTTACTEANLKSIVSFFPEANTQQVVIPPAGGFITHWKALSTVSPEWSLYTEYRMQPGQKLMRSSMPPYEWLDIDNAVSVQDYGYDWVDIANRRRGYWGGNDLYPPSVHSSDYGDDDDDDENSDWEDSGYQTSDANDFEFEDESIENYSDDTAWTERQDDEDKRNLYEMVIESTPQRWPMEEEPPPNPNPSQNPNPNPPGSPQRLNPNPQGSPQRLNPNIQGSPQRLNPNPQSPPARPNLNSQNSPVRPNPDIERRPDAVVGRQPPVRNPVRPWIVYEPGYFTAVEQVLRAQARNRAMQRTGTYIPLARVDQVRPREVLLSQGFFIDPKKEDTELDRDRDARELEEEVGDSFGQFQEIAMNRGESQVSGRLRSLQESPRTVMEEEGDPELARPQAGVQPPGGIPQINNNLQPPVQDIPPFLGYQPGGYTGDVDKFFDFR</sequence>
<evidence type="ECO:0000313" key="4">
    <source>
        <dbReference type="Proteomes" id="UP000472727"/>
    </source>
</evidence>
<feature type="compositionally biased region" description="Acidic residues" evidence="2">
    <location>
        <begin position="589"/>
        <end position="602"/>
    </location>
</feature>
<feature type="compositionally biased region" description="Polar residues" evidence="2">
    <location>
        <begin position="657"/>
        <end position="683"/>
    </location>
</feature>
<keyword evidence="1" id="KW-0175">Coiled coil</keyword>
<feature type="compositionally biased region" description="Acidic residues" evidence="2">
    <location>
        <begin position="566"/>
        <end position="580"/>
    </location>
</feature>
<comment type="caution">
    <text evidence="3">The sequence shown here is derived from an EMBL/GenBank/DDBJ whole genome shotgun (WGS) entry which is preliminary data.</text>
</comment>
<feature type="compositionally biased region" description="Pro residues" evidence="2">
    <location>
        <begin position="638"/>
        <end position="654"/>
    </location>
</feature>
<feature type="region of interest" description="Disordered" evidence="2">
    <location>
        <begin position="561"/>
        <end position="723"/>
    </location>
</feature>
<proteinExistence type="predicted"/>
<feature type="region of interest" description="Disordered" evidence="2">
    <location>
        <begin position="826"/>
        <end position="872"/>
    </location>
</feature>
<dbReference type="AlphaFoldDB" id="A0A7C8QL58"/>
<feature type="coiled-coil region" evidence="1">
    <location>
        <begin position="240"/>
        <end position="267"/>
    </location>
</feature>
<organism evidence="3 4">
    <name type="scientific">Orbilia oligospora</name>
    <name type="common">Nematode-trapping fungus</name>
    <name type="synonym">Arthrobotrys oligospora</name>
    <dbReference type="NCBI Taxonomy" id="2813651"/>
    <lineage>
        <taxon>Eukaryota</taxon>
        <taxon>Fungi</taxon>
        <taxon>Dikarya</taxon>
        <taxon>Ascomycota</taxon>
        <taxon>Pezizomycotina</taxon>
        <taxon>Orbiliomycetes</taxon>
        <taxon>Orbiliales</taxon>
        <taxon>Orbiliaceae</taxon>
        <taxon>Orbilia</taxon>
    </lineage>
</organism>
<gene>
    <name evidence="3" type="ORF">TWF106_008788</name>
</gene>
<name>A0A7C8QL58_ORBOL</name>
<evidence type="ECO:0000313" key="3">
    <source>
        <dbReference type="EMBL" id="KAF3215281.1"/>
    </source>
</evidence>
<dbReference type="Proteomes" id="UP000472727">
    <property type="component" value="Unassembled WGS sequence"/>
</dbReference>
<reference evidence="3 4" key="1">
    <citation type="submission" date="2019-06" db="EMBL/GenBank/DDBJ databases">
        <authorList>
            <person name="Palmer J.M."/>
        </authorList>
    </citation>
    <scope>NUCLEOTIDE SEQUENCE [LARGE SCALE GENOMIC DNA]</scope>
    <source>
        <strain evidence="3 4">TWF106</strain>
    </source>
</reference>
<feature type="compositionally biased region" description="Basic and acidic residues" evidence="2">
    <location>
        <begin position="607"/>
        <end position="619"/>
    </location>
</feature>